<dbReference type="Proteomes" id="UP001596978">
    <property type="component" value="Unassembled WGS sequence"/>
</dbReference>
<protein>
    <submittedName>
        <fullName evidence="1">Uncharacterized protein</fullName>
    </submittedName>
</protein>
<gene>
    <name evidence="1" type="ORF">ACFQ1M_07940</name>
</gene>
<evidence type="ECO:0000313" key="1">
    <source>
        <dbReference type="EMBL" id="MFD0862136.1"/>
    </source>
</evidence>
<proteinExistence type="predicted"/>
<comment type="caution">
    <text evidence="1">The sequence shown here is derived from an EMBL/GenBank/DDBJ whole genome shotgun (WGS) entry which is preliminary data.</text>
</comment>
<keyword evidence="2" id="KW-1185">Reference proteome</keyword>
<dbReference type="RefSeq" id="WP_386406481.1">
    <property type="nucleotide sequence ID" value="NZ_JBHTJH010000004.1"/>
</dbReference>
<dbReference type="EMBL" id="JBHTJH010000004">
    <property type="protein sequence ID" value="MFD0862136.1"/>
    <property type="molecule type" value="Genomic_DNA"/>
</dbReference>
<evidence type="ECO:0000313" key="2">
    <source>
        <dbReference type="Proteomes" id="UP001596978"/>
    </source>
</evidence>
<name>A0ABW3CX98_9FLAO</name>
<dbReference type="PROSITE" id="PS51257">
    <property type="entry name" value="PROKAR_LIPOPROTEIN"/>
    <property type="match status" value="1"/>
</dbReference>
<reference evidence="2" key="1">
    <citation type="journal article" date="2019" name="Int. J. Syst. Evol. Microbiol.">
        <title>The Global Catalogue of Microorganisms (GCM) 10K type strain sequencing project: providing services to taxonomists for standard genome sequencing and annotation.</title>
        <authorList>
            <consortium name="The Broad Institute Genomics Platform"/>
            <consortium name="The Broad Institute Genome Sequencing Center for Infectious Disease"/>
            <person name="Wu L."/>
            <person name="Ma J."/>
        </authorList>
    </citation>
    <scope>NUCLEOTIDE SEQUENCE [LARGE SCALE GENOMIC DNA]</scope>
    <source>
        <strain evidence="2">CCUG 62952</strain>
    </source>
</reference>
<organism evidence="1 2">
    <name type="scientific">Sungkyunkwania multivorans</name>
    <dbReference type="NCBI Taxonomy" id="1173618"/>
    <lineage>
        <taxon>Bacteria</taxon>
        <taxon>Pseudomonadati</taxon>
        <taxon>Bacteroidota</taxon>
        <taxon>Flavobacteriia</taxon>
        <taxon>Flavobacteriales</taxon>
        <taxon>Flavobacteriaceae</taxon>
        <taxon>Sungkyunkwania</taxon>
    </lineage>
</organism>
<sequence>MRTILAFIILSTWLFACKEQPEYVKEPCTGYKEIDHTATLRINDTLPSFSGVTDTDRRFSLSALSRKHFFLFLKKNIKEQKPVHIGLLNEDVSINDLGDTAANKDVDLLIENDLKIAELFGLGTKDNGALKHNTLIITDKNKIIKKILIDICEDELKDIMAAL</sequence>
<accession>A0ABW3CX98</accession>